<protein>
    <recommendedName>
        <fullName evidence="3">Octanoyl-[GcvH]:protein N-octanoyltransferase</fullName>
        <ecNumber evidence="3">2.3.1.204</ecNumber>
    </recommendedName>
    <alternativeName>
        <fullName evidence="3">Octanoyl-[GcvH]:E2 amidotransferase</fullName>
    </alternativeName>
</protein>
<proteinExistence type="inferred from homology"/>
<feature type="domain" description="BPL/LPL catalytic" evidence="4">
    <location>
        <begin position="38"/>
        <end position="240"/>
    </location>
</feature>
<keyword evidence="1 3" id="KW-0808">Transferase</keyword>
<dbReference type="InterPro" id="IPR050664">
    <property type="entry name" value="Octanoyltrans_LipM/LipL"/>
</dbReference>
<comment type="similarity">
    <text evidence="3">Belongs to the octanoyltransferase LipL family.</text>
</comment>
<name>A0ABY4WLK2_9BACL</name>
<dbReference type="SUPFAM" id="SSF55681">
    <property type="entry name" value="Class II aaRS and biotin synthetases"/>
    <property type="match status" value="1"/>
</dbReference>
<keyword evidence="6" id="KW-1185">Reference proteome</keyword>
<evidence type="ECO:0000256" key="2">
    <source>
        <dbReference type="ARBA" id="ARBA00023315"/>
    </source>
</evidence>
<dbReference type="InterPro" id="IPR004143">
    <property type="entry name" value="BPL_LPL_catalytic"/>
</dbReference>
<evidence type="ECO:0000256" key="1">
    <source>
        <dbReference type="ARBA" id="ARBA00022679"/>
    </source>
</evidence>
<evidence type="ECO:0000256" key="3">
    <source>
        <dbReference type="HAMAP-Rule" id="MF_02119"/>
    </source>
</evidence>
<accession>A0ABY4WLK2</accession>
<evidence type="ECO:0000313" key="6">
    <source>
        <dbReference type="Proteomes" id="UP001056500"/>
    </source>
</evidence>
<gene>
    <name evidence="3" type="primary">lipL</name>
    <name evidence="5" type="ORF">NDK47_12430</name>
</gene>
<evidence type="ECO:0000259" key="4">
    <source>
        <dbReference type="PROSITE" id="PS51733"/>
    </source>
</evidence>
<feature type="site" description="Lowers pKa of active site Cys" evidence="3">
    <location>
        <position position="152"/>
    </location>
</feature>
<comment type="catalytic activity">
    <reaction evidence="3">
        <text>N(6)-octanoyl-L-lysyl-[glycine-cleavage complex H protein] + L-lysyl-[lipoyl-carrier protein] = N(6)-octanoyl-L-lysyl-[lipoyl-carrier protein] + L-lysyl-[glycine-cleavage complex H protein]</text>
        <dbReference type="Rhea" id="RHEA:20213"/>
        <dbReference type="Rhea" id="RHEA-COMP:10500"/>
        <dbReference type="Rhea" id="RHEA-COMP:10501"/>
        <dbReference type="Rhea" id="RHEA-COMP:10503"/>
        <dbReference type="Rhea" id="RHEA-COMP:10504"/>
        <dbReference type="ChEBI" id="CHEBI:29969"/>
        <dbReference type="ChEBI" id="CHEBI:78809"/>
        <dbReference type="EC" id="2.3.1.204"/>
    </reaction>
</comment>
<dbReference type="InterPro" id="IPR045864">
    <property type="entry name" value="aa-tRNA-synth_II/BPL/LPL"/>
</dbReference>
<dbReference type="EC" id="2.3.1.204" evidence="3"/>
<dbReference type="Proteomes" id="UP001056500">
    <property type="component" value="Chromosome"/>
</dbReference>
<organism evidence="5 6">
    <name type="scientific">Brevibacillus ruminantium</name>
    <dbReference type="NCBI Taxonomy" id="2950604"/>
    <lineage>
        <taxon>Bacteria</taxon>
        <taxon>Bacillati</taxon>
        <taxon>Bacillota</taxon>
        <taxon>Bacilli</taxon>
        <taxon>Bacillales</taxon>
        <taxon>Paenibacillaceae</taxon>
        <taxon>Brevibacillus</taxon>
    </lineage>
</organism>
<comment type="pathway">
    <text evidence="3">Protein modification; protein lipoylation via endogenous pathway; protein N(6)-(lipoyl)lysine from octanoyl-[acyl-carrier-protein].</text>
</comment>
<keyword evidence="5" id="KW-0436">Ligase</keyword>
<feature type="active site" description="Acyl-thioester intermediate" evidence="3">
    <location>
        <position position="140"/>
    </location>
</feature>
<reference evidence="5" key="1">
    <citation type="submission" date="2022-06" db="EMBL/GenBank/DDBJ databases">
        <title>Genome sequencing of Brevibacillus sp. BB3-R1.</title>
        <authorList>
            <person name="Heo J."/>
            <person name="Lee D."/>
            <person name="Won M."/>
            <person name="Han B.-H."/>
            <person name="Hong S.-B."/>
            <person name="Kwon S.-W."/>
        </authorList>
    </citation>
    <scope>NUCLEOTIDE SEQUENCE</scope>
    <source>
        <strain evidence="5">BB3-R1</strain>
    </source>
</reference>
<dbReference type="CDD" id="cd16443">
    <property type="entry name" value="LplA"/>
    <property type="match status" value="1"/>
</dbReference>
<evidence type="ECO:0000313" key="5">
    <source>
        <dbReference type="EMBL" id="USG68030.1"/>
    </source>
</evidence>
<dbReference type="InterPro" id="IPR024897">
    <property type="entry name" value="LipL"/>
</dbReference>
<keyword evidence="2 3" id="KW-0012">Acyltransferase</keyword>
<dbReference type="Gene3D" id="3.30.930.10">
    <property type="entry name" value="Bira Bifunctional Protein, Domain 2"/>
    <property type="match status" value="1"/>
</dbReference>
<dbReference type="PANTHER" id="PTHR43679">
    <property type="entry name" value="OCTANOYLTRANSFERASE LIPM-RELATED"/>
    <property type="match status" value="1"/>
</dbReference>
<comment type="miscellaneous">
    <text evidence="3">The reaction proceeds via a thioester-linked acyl-enzyme intermediate.</text>
</comment>
<dbReference type="GO" id="GO:0016874">
    <property type="term" value="F:ligase activity"/>
    <property type="evidence" value="ECO:0007669"/>
    <property type="project" value="UniProtKB-KW"/>
</dbReference>
<dbReference type="Pfam" id="PF21948">
    <property type="entry name" value="LplA-B_cat"/>
    <property type="match status" value="1"/>
</dbReference>
<dbReference type="PROSITE" id="PS51733">
    <property type="entry name" value="BPL_LPL_CATALYTIC"/>
    <property type="match status" value="1"/>
</dbReference>
<sequence length="289" mass="31877">MSFSVNRSFLWMDSGTYQESPLEPLARDEALTAEMQQENAAPIIHLWVYDKALYLGRRDAKLPRLEQALHHFGQKGFGCVLRSSGGACVPLDAGVLNLACLLPDTSISIDAFFQFVTQLLSVGLRDFGEVQFGEVVGSYCAGEYDFSLCGKKIGGMAQRRTRFGSILQLCINVEEQPRGEWMEEFYSLAGLSDMEKNKPIPSIDGSTVGSIADLTGSSVTVAEVKERLYAAIQSHWPVQHVPFAVNDHTLTMSRAHLADRLGLFAFTAKELGHPGWKLSAALEPIRFDN</sequence>
<dbReference type="HAMAP" id="MF_02119">
    <property type="entry name" value="LipL"/>
    <property type="match status" value="1"/>
</dbReference>
<dbReference type="PANTHER" id="PTHR43679:SF2">
    <property type="entry name" value="OCTANOYL-[GCVH]:PROTEIN N-OCTANOYLTRANSFERASE"/>
    <property type="match status" value="1"/>
</dbReference>
<dbReference type="EMBL" id="CP098755">
    <property type="protein sequence ID" value="USG68030.1"/>
    <property type="molecule type" value="Genomic_DNA"/>
</dbReference>
<comment type="function">
    <text evidence="3">Catalyzes the amidotransfer (transamidation) of the octanoyl moiety from octanoyl-GcvH to the lipoyl domain of the E2 subunit of lipoate-dependent enzymes.</text>
</comment>
<dbReference type="RefSeq" id="WP_251875290.1">
    <property type="nucleotide sequence ID" value="NZ_CP098755.1"/>
</dbReference>